<dbReference type="Proteomes" id="UP000015523">
    <property type="component" value="Unassembled WGS sequence"/>
</dbReference>
<feature type="region of interest" description="Disordered" evidence="1">
    <location>
        <begin position="1"/>
        <end position="50"/>
    </location>
</feature>
<evidence type="ECO:0000313" key="3">
    <source>
        <dbReference type="Proteomes" id="UP000015523"/>
    </source>
</evidence>
<evidence type="ECO:0000256" key="1">
    <source>
        <dbReference type="SAM" id="MobiDB-lite"/>
    </source>
</evidence>
<name>T0KKI4_9SPHN</name>
<evidence type="ECO:0000313" key="2">
    <source>
        <dbReference type="EMBL" id="EQB33828.1"/>
    </source>
</evidence>
<dbReference type="AlphaFoldDB" id="T0KKI4"/>
<gene>
    <name evidence="2" type="ORF">M529_02120</name>
</gene>
<dbReference type="EMBL" id="AUWY01000023">
    <property type="protein sequence ID" value="EQB33828.1"/>
    <property type="molecule type" value="Genomic_DNA"/>
</dbReference>
<comment type="caution">
    <text evidence="2">The sequence shown here is derived from an EMBL/GenBank/DDBJ whole genome shotgun (WGS) entry which is preliminary data.</text>
</comment>
<feature type="compositionally biased region" description="Basic and acidic residues" evidence="1">
    <location>
        <begin position="13"/>
        <end position="23"/>
    </location>
</feature>
<keyword evidence="3" id="KW-1185">Reference proteome</keyword>
<accession>T0KKI4</accession>
<organism evidence="2 3">
    <name type="scientific">Sphingobium ummariense RL-3</name>
    <dbReference type="NCBI Taxonomy" id="1346791"/>
    <lineage>
        <taxon>Bacteria</taxon>
        <taxon>Pseudomonadati</taxon>
        <taxon>Pseudomonadota</taxon>
        <taxon>Alphaproteobacteria</taxon>
        <taxon>Sphingomonadales</taxon>
        <taxon>Sphingomonadaceae</taxon>
        <taxon>Sphingobium</taxon>
    </lineage>
</organism>
<proteinExistence type="predicted"/>
<sequence>MAVLDKGMAALMRRSEERREGRPRTNGRPATKEASHVAMAGLVSRREGTL</sequence>
<reference evidence="2 3" key="1">
    <citation type="journal article" date="2013" name="Genome Announc.">
        <title>Draft Genome Sequence of Sphingobium ummariense Strain RL-3, a Hexachlorocyclohexane-Degrading Bacterium.</title>
        <authorList>
            <person name="Kohli P."/>
            <person name="Dua A."/>
            <person name="Sangwan N."/>
            <person name="Oldach P."/>
            <person name="Khurana J.P."/>
            <person name="Lal R."/>
        </authorList>
    </citation>
    <scope>NUCLEOTIDE SEQUENCE [LARGE SCALE GENOMIC DNA]</scope>
    <source>
        <strain evidence="2 3">RL-3</strain>
    </source>
</reference>
<protein>
    <submittedName>
        <fullName evidence="2">Uncharacterized protein</fullName>
    </submittedName>
</protein>